<gene>
    <name evidence="1" type="ORF">V6N11_019790</name>
</gene>
<accession>A0ABR1ZRF3</accession>
<comment type="caution">
    <text evidence="1">The sequence shown here is derived from an EMBL/GenBank/DDBJ whole genome shotgun (WGS) entry which is preliminary data.</text>
</comment>
<keyword evidence="2" id="KW-1185">Reference proteome</keyword>
<dbReference type="Proteomes" id="UP001396334">
    <property type="component" value="Unassembled WGS sequence"/>
</dbReference>
<evidence type="ECO:0000313" key="1">
    <source>
        <dbReference type="EMBL" id="KAK8482910.1"/>
    </source>
</evidence>
<sequence length="140" mass="15675">MDSNQDGVRGRYRVDVDVPRMNGSASPTSMTFLFSTPAIGEAMISSRKRRLSSFIGIWGTDKSSAGIIGWSDINLCRTIRTAECPRAGFRQLHDGLLTEDISVGRFSRHRLLFRCVPLPPLCNHYICQLQMCGQTFNTCE</sequence>
<organism evidence="1 2">
    <name type="scientific">Hibiscus sabdariffa</name>
    <name type="common">roselle</name>
    <dbReference type="NCBI Taxonomy" id="183260"/>
    <lineage>
        <taxon>Eukaryota</taxon>
        <taxon>Viridiplantae</taxon>
        <taxon>Streptophyta</taxon>
        <taxon>Embryophyta</taxon>
        <taxon>Tracheophyta</taxon>
        <taxon>Spermatophyta</taxon>
        <taxon>Magnoliopsida</taxon>
        <taxon>eudicotyledons</taxon>
        <taxon>Gunneridae</taxon>
        <taxon>Pentapetalae</taxon>
        <taxon>rosids</taxon>
        <taxon>malvids</taxon>
        <taxon>Malvales</taxon>
        <taxon>Malvaceae</taxon>
        <taxon>Malvoideae</taxon>
        <taxon>Hibiscus</taxon>
    </lineage>
</organism>
<name>A0ABR1ZRF3_9ROSI</name>
<protein>
    <submittedName>
        <fullName evidence="1">Uncharacterized protein</fullName>
    </submittedName>
</protein>
<proteinExistence type="predicted"/>
<reference evidence="1 2" key="1">
    <citation type="journal article" date="2024" name="G3 (Bethesda)">
        <title>Genome assembly of Hibiscus sabdariffa L. provides insights into metabolisms of medicinal natural products.</title>
        <authorList>
            <person name="Kim T."/>
        </authorList>
    </citation>
    <scope>NUCLEOTIDE SEQUENCE [LARGE SCALE GENOMIC DNA]</scope>
    <source>
        <strain evidence="1">TK-2024</strain>
        <tissue evidence="1">Old leaves</tissue>
    </source>
</reference>
<dbReference type="EMBL" id="JBBPBN010000723">
    <property type="protein sequence ID" value="KAK8482910.1"/>
    <property type="molecule type" value="Genomic_DNA"/>
</dbReference>
<evidence type="ECO:0000313" key="2">
    <source>
        <dbReference type="Proteomes" id="UP001396334"/>
    </source>
</evidence>